<dbReference type="EMBL" id="OW240912">
    <property type="protein sequence ID" value="CAH2221297.1"/>
    <property type="molecule type" value="Genomic_DNA"/>
</dbReference>
<keyword evidence="1" id="KW-0175">Coiled coil</keyword>
<protein>
    <submittedName>
        <fullName evidence="3">Uncharacterized protein</fullName>
    </submittedName>
</protein>
<feature type="compositionally biased region" description="Basic and acidic residues" evidence="2">
    <location>
        <begin position="26"/>
        <end position="40"/>
    </location>
</feature>
<evidence type="ECO:0000313" key="4">
    <source>
        <dbReference type="Proteomes" id="UP001295444"/>
    </source>
</evidence>
<proteinExistence type="predicted"/>
<evidence type="ECO:0000313" key="3">
    <source>
        <dbReference type="EMBL" id="CAH2221297.1"/>
    </source>
</evidence>
<dbReference type="PANTHER" id="PTHR11505">
    <property type="entry name" value="L1 TRANSPOSABLE ELEMENT-RELATED"/>
    <property type="match status" value="1"/>
</dbReference>
<organism evidence="3 4">
    <name type="scientific">Pelobates cultripes</name>
    <name type="common">Western spadefoot toad</name>
    <dbReference type="NCBI Taxonomy" id="61616"/>
    <lineage>
        <taxon>Eukaryota</taxon>
        <taxon>Metazoa</taxon>
        <taxon>Chordata</taxon>
        <taxon>Craniata</taxon>
        <taxon>Vertebrata</taxon>
        <taxon>Euteleostomi</taxon>
        <taxon>Amphibia</taxon>
        <taxon>Batrachia</taxon>
        <taxon>Anura</taxon>
        <taxon>Pelobatoidea</taxon>
        <taxon>Pelobatidae</taxon>
        <taxon>Pelobates</taxon>
    </lineage>
</organism>
<name>A0AAD1VKU6_PELCU</name>
<evidence type="ECO:0000256" key="1">
    <source>
        <dbReference type="SAM" id="Coils"/>
    </source>
</evidence>
<dbReference type="Proteomes" id="UP001295444">
    <property type="component" value="Chromosome 01"/>
</dbReference>
<feature type="region of interest" description="Disordered" evidence="2">
    <location>
        <begin position="264"/>
        <end position="289"/>
    </location>
</feature>
<evidence type="ECO:0000256" key="2">
    <source>
        <dbReference type="SAM" id="MobiDB-lite"/>
    </source>
</evidence>
<dbReference type="Gene3D" id="3.30.70.1820">
    <property type="entry name" value="L1 transposable element, RRM domain"/>
    <property type="match status" value="1"/>
</dbReference>
<dbReference type="InterPro" id="IPR004244">
    <property type="entry name" value="Transposase_22"/>
</dbReference>
<accession>A0AAD1VKU6</accession>
<sequence>MFQAQRDQRRPSLSRGPDTSSESDNSEAREGPEAPLKKADMRRLLKEATTDIKAHAAAELKSHISGLKEEIDTLTSRNTQAETQIEGLLDKTNTYDWDLAVAYDKITWLEDSVEDLNNRSRRNNIQIRGMPETIPTEAIVPTLWELFQLLIREASARELTIERAHRALHPPALKPTAPRDIIVRMLHFATKEQLRTATRGNPPKLQDHMLQFFQDLAPSTLCKRRELKPLTTALSQQGWRYMWGQPFKLIVKKDNQTHTLHQVQNAKPCKAPSPSTPPHNRYSINRTST</sequence>
<feature type="compositionally biased region" description="Basic and acidic residues" evidence="2">
    <location>
        <begin position="1"/>
        <end position="10"/>
    </location>
</feature>
<gene>
    <name evidence="3" type="ORF">PECUL_23A007589</name>
</gene>
<dbReference type="AlphaFoldDB" id="A0AAD1VKU6"/>
<keyword evidence="4" id="KW-1185">Reference proteome</keyword>
<feature type="coiled-coil region" evidence="1">
    <location>
        <begin position="57"/>
        <end position="91"/>
    </location>
</feature>
<feature type="region of interest" description="Disordered" evidence="2">
    <location>
        <begin position="1"/>
        <end position="40"/>
    </location>
</feature>
<reference evidence="3" key="1">
    <citation type="submission" date="2022-03" db="EMBL/GenBank/DDBJ databases">
        <authorList>
            <person name="Alioto T."/>
            <person name="Alioto T."/>
            <person name="Gomez Garrido J."/>
        </authorList>
    </citation>
    <scope>NUCLEOTIDE SEQUENCE</scope>
</reference>